<evidence type="ECO:0000256" key="8">
    <source>
        <dbReference type="ARBA" id="ARBA00023239"/>
    </source>
</evidence>
<evidence type="ECO:0000256" key="4">
    <source>
        <dbReference type="ARBA" id="ARBA00022741"/>
    </source>
</evidence>
<feature type="domain" description="Guanylate cyclase" evidence="9">
    <location>
        <begin position="1"/>
        <end position="57"/>
    </location>
</feature>
<comment type="catalytic activity">
    <reaction evidence="1">
        <text>GTP = 3',5'-cyclic GMP + diphosphate</text>
        <dbReference type="Rhea" id="RHEA:13665"/>
        <dbReference type="ChEBI" id="CHEBI:33019"/>
        <dbReference type="ChEBI" id="CHEBI:37565"/>
        <dbReference type="ChEBI" id="CHEBI:57746"/>
        <dbReference type="EC" id="4.6.1.2"/>
    </reaction>
</comment>
<accession>A0A0B1SFC9</accession>
<gene>
    <name evidence="10" type="ORF">OESDEN_18076</name>
</gene>
<evidence type="ECO:0000259" key="9">
    <source>
        <dbReference type="PROSITE" id="PS50125"/>
    </source>
</evidence>
<keyword evidence="5" id="KW-1133">Transmembrane helix</keyword>
<evidence type="ECO:0000256" key="1">
    <source>
        <dbReference type="ARBA" id="ARBA00001436"/>
    </source>
</evidence>
<proteinExistence type="predicted"/>
<dbReference type="GO" id="GO:0004383">
    <property type="term" value="F:guanylate cyclase activity"/>
    <property type="evidence" value="ECO:0007669"/>
    <property type="project" value="UniProtKB-EC"/>
</dbReference>
<keyword evidence="3" id="KW-0812">Transmembrane</keyword>
<evidence type="ECO:0000256" key="2">
    <source>
        <dbReference type="ARBA" id="ARBA00004370"/>
    </source>
</evidence>
<dbReference type="GO" id="GO:0007168">
    <property type="term" value="P:receptor guanylyl cyclase signaling pathway"/>
    <property type="evidence" value="ECO:0007669"/>
    <property type="project" value="TreeGrafter"/>
</dbReference>
<dbReference type="EMBL" id="KN581138">
    <property type="protein sequence ID" value="KHJ82232.1"/>
    <property type="molecule type" value="Genomic_DNA"/>
</dbReference>
<evidence type="ECO:0000256" key="3">
    <source>
        <dbReference type="ARBA" id="ARBA00022692"/>
    </source>
</evidence>
<dbReference type="OrthoDB" id="10559462at2759"/>
<evidence type="ECO:0000256" key="7">
    <source>
        <dbReference type="ARBA" id="ARBA00023180"/>
    </source>
</evidence>
<dbReference type="PANTHER" id="PTHR11920:SF498">
    <property type="entry name" value="RECEPTOR-TYPE GUANYLATE CYCLASE GCY-8"/>
    <property type="match status" value="1"/>
</dbReference>
<dbReference type="GO" id="GO:0035556">
    <property type="term" value="P:intracellular signal transduction"/>
    <property type="evidence" value="ECO:0007669"/>
    <property type="project" value="InterPro"/>
</dbReference>
<keyword evidence="4" id="KW-0547">Nucleotide-binding</keyword>
<dbReference type="GO" id="GO:0004016">
    <property type="term" value="F:adenylate cyclase activity"/>
    <property type="evidence" value="ECO:0007669"/>
    <property type="project" value="TreeGrafter"/>
</dbReference>
<reference evidence="10 11" key="1">
    <citation type="submission" date="2014-03" db="EMBL/GenBank/DDBJ databases">
        <title>Draft genome of the hookworm Oesophagostomum dentatum.</title>
        <authorList>
            <person name="Mitreva M."/>
        </authorList>
    </citation>
    <scope>NUCLEOTIDE SEQUENCE [LARGE SCALE GENOMIC DNA]</scope>
    <source>
        <strain evidence="10 11">OD-Hann</strain>
    </source>
</reference>
<sequence>MSNPSTSHFEKEVLIREILVNSFQVETIGDAYMVVSGVPEENGHRHINEIASIALDVHKVPNASSIFLNQEVSGVNSHGMLFSSSQNSRYPTSRGPE</sequence>
<keyword evidence="8" id="KW-0456">Lyase</keyword>
<dbReference type="InterPro" id="IPR050401">
    <property type="entry name" value="Cyclic_nucleotide_synthase"/>
</dbReference>
<dbReference type="Pfam" id="PF00211">
    <property type="entry name" value="Guanylate_cyc"/>
    <property type="match status" value="1"/>
</dbReference>
<keyword evidence="7" id="KW-0325">Glycoprotein</keyword>
<dbReference type="GO" id="GO:0000166">
    <property type="term" value="F:nucleotide binding"/>
    <property type="evidence" value="ECO:0007669"/>
    <property type="project" value="UniProtKB-KW"/>
</dbReference>
<dbReference type="PROSITE" id="PS50125">
    <property type="entry name" value="GUANYLATE_CYCLASE_2"/>
    <property type="match status" value="1"/>
</dbReference>
<name>A0A0B1SFC9_OESDE</name>
<evidence type="ECO:0000256" key="6">
    <source>
        <dbReference type="ARBA" id="ARBA00023136"/>
    </source>
</evidence>
<dbReference type="GO" id="GO:0005886">
    <property type="term" value="C:plasma membrane"/>
    <property type="evidence" value="ECO:0007669"/>
    <property type="project" value="TreeGrafter"/>
</dbReference>
<keyword evidence="6" id="KW-0472">Membrane</keyword>
<dbReference type="InterPro" id="IPR029787">
    <property type="entry name" value="Nucleotide_cyclase"/>
</dbReference>
<organism evidence="10 11">
    <name type="scientific">Oesophagostomum dentatum</name>
    <name type="common">Nodular worm</name>
    <dbReference type="NCBI Taxonomy" id="61180"/>
    <lineage>
        <taxon>Eukaryota</taxon>
        <taxon>Metazoa</taxon>
        <taxon>Ecdysozoa</taxon>
        <taxon>Nematoda</taxon>
        <taxon>Chromadorea</taxon>
        <taxon>Rhabditida</taxon>
        <taxon>Rhabditina</taxon>
        <taxon>Rhabditomorpha</taxon>
        <taxon>Strongyloidea</taxon>
        <taxon>Strongylidae</taxon>
        <taxon>Oesophagostomum</taxon>
    </lineage>
</organism>
<dbReference type="AlphaFoldDB" id="A0A0B1SFC9"/>
<dbReference type="GO" id="GO:0001653">
    <property type="term" value="F:peptide receptor activity"/>
    <property type="evidence" value="ECO:0007669"/>
    <property type="project" value="TreeGrafter"/>
</dbReference>
<evidence type="ECO:0000313" key="10">
    <source>
        <dbReference type="EMBL" id="KHJ82232.1"/>
    </source>
</evidence>
<dbReference type="Proteomes" id="UP000053660">
    <property type="component" value="Unassembled WGS sequence"/>
</dbReference>
<evidence type="ECO:0000256" key="5">
    <source>
        <dbReference type="ARBA" id="ARBA00022989"/>
    </source>
</evidence>
<protein>
    <recommendedName>
        <fullName evidence="9">Guanylate cyclase domain-containing protein</fullName>
    </recommendedName>
</protein>
<dbReference type="PANTHER" id="PTHR11920">
    <property type="entry name" value="GUANYLYL CYCLASE"/>
    <property type="match status" value="1"/>
</dbReference>
<keyword evidence="11" id="KW-1185">Reference proteome</keyword>
<evidence type="ECO:0000313" key="11">
    <source>
        <dbReference type="Proteomes" id="UP000053660"/>
    </source>
</evidence>
<dbReference type="SUPFAM" id="SSF55073">
    <property type="entry name" value="Nucleotide cyclase"/>
    <property type="match status" value="1"/>
</dbReference>
<comment type="subcellular location">
    <subcellularLocation>
        <location evidence="2">Membrane</location>
    </subcellularLocation>
</comment>
<dbReference type="Gene3D" id="3.30.70.1230">
    <property type="entry name" value="Nucleotide cyclase"/>
    <property type="match status" value="1"/>
</dbReference>
<dbReference type="InterPro" id="IPR001054">
    <property type="entry name" value="A/G_cyclase"/>
</dbReference>